<dbReference type="SUPFAM" id="SSF56563">
    <property type="entry name" value="Major capsid protein gp5"/>
    <property type="match status" value="1"/>
</dbReference>
<sequence>SQQNVTGQGFIKLFNLRGTGSGWVGETDARPQTTTPDLKAYAYSFGELYAMPSATQQILDDAEIDFAKWLAGEVETEFAAKEGEAFLSGDGVNKPRGILTYDAATEGALAASAQHPLGPISEVNSGAAAALTTDGLLDLQYDLPSNRSQGAEFFMNRKTMGTIRKFKDANDNYIWQPSYASGQPSTLLGSACRELDGMPDIAANAIPVIYGNMPMLYRIFDRVGVRVLRDPYTAKPYVLFYTTKRVGGGLWNPEWGRYHRVAA</sequence>
<dbReference type="InterPro" id="IPR024455">
    <property type="entry name" value="Phage_capsid"/>
</dbReference>
<evidence type="ECO:0000313" key="4">
    <source>
        <dbReference type="Proteomes" id="UP000259610"/>
    </source>
</evidence>
<dbReference type="Gene3D" id="3.30.2320.10">
    <property type="entry name" value="hypothetical protein PF0899 domain"/>
    <property type="match status" value="1"/>
</dbReference>
<comment type="subcellular location">
    <subcellularLocation>
        <location evidence="1">Virion</location>
    </subcellularLocation>
</comment>
<dbReference type="AlphaFoldDB" id="A0A3B9GTK3"/>
<dbReference type="Proteomes" id="UP000259610">
    <property type="component" value="Unassembled WGS sequence"/>
</dbReference>
<organism evidence="3 4">
    <name type="scientific">Hyphomonas adhaerens</name>
    <dbReference type="NCBI Taxonomy" id="81029"/>
    <lineage>
        <taxon>Bacteria</taxon>
        <taxon>Pseudomonadati</taxon>
        <taxon>Pseudomonadota</taxon>
        <taxon>Alphaproteobacteria</taxon>
        <taxon>Hyphomonadales</taxon>
        <taxon>Hyphomonadaceae</taxon>
        <taxon>Hyphomonas</taxon>
    </lineage>
</organism>
<reference evidence="3 4" key="1">
    <citation type="journal article" date="2018" name="Nat. Biotechnol.">
        <title>A standardized bacterial taxonomy based on genome phylogeny substantially revises the tree of life.</title>
        <authorList>
            <person name="Parks D.H."/>
            <person name="Chuvochina M."/>
            <person name="Waite D.W."/>
            <person name="Rinke C."/>
            <person name="Skarshewski A."/>
            <person name="Chaumeil P.A."/>
            <person name="Hugenholtz P."/>
        </authorList>
    </citation>
    <scope>NUCLEOTIDE SEQUENCE [LARGE SCALE GENOMIC DNA]</scope>
    <source>
        <strain evidence="3">UBA8733</strain>
    </source>
</reference>
<evidence type="ECO:0000313" key="3">
    <source>
        <dbReference type="EMBL" id="HAE25688.1"/>
    </source>
</evidence>
<dbReference type="NCBIfam" id="TIGR01554">
    <property type="entry name" value="major_cap_HK97"/>
    <property type="match status" value="1"/>
</dbReference>
<name>A0A3B9GTK3_9PROT</name>
<feature type="non-terminal residue" evidence="3">
    <location>
        <position position="1"/>
    </location>
</feature>
<dbReference type="InterPro" id="IPR054612">
    <property type="entry name" value="Phage_capsid-like_C"/>
</dbReference>
<accession>A0A3B9GTK3</accession>
<comment type="caution">
    <text evidence="3">The sequence shown here is derived from an EMBL/GenBank/DDBJ whole genome shotgun (WGS) entry which is preliminary data.</text>
</comment>
<feature type="domain" description="Phage capsid-like C-terminal" evidence="2">
    <location>
        <begin position="19"/>
        <end position="254"/>
    </location>
</feature>
<gene>
    <name evidence="3" type="ORF">DCG58_00885</name>
</gene>
<dbReference type="Gene3D" id="3.30.2400.10">
    <property type="entry name" value="Major capsid protein gp5"/>
    <property type="match status" value="1"/>
</dbReference>
<proteinExistence type="predicted"/>
<dbReference type="Pfam" id="PF05065">
    <property type="entry name" value="Phage_capsid"/>
    <property type="match status" value="1"/>
</dbReference>
<protein>
    <submittedName>
        <fullName evidence="3">Phage major capsid protein</fullName>
    </submittedName>
</protein>
<evidence type="ECO:0000256" key="1">
    <source>
        <dbReference type="ARBA" id="ARBA00004328"/>
    </source>
</evidence>
<dbReference type="EMBL" id="DMAN01000018">
    <property type="protein sequence ID" value="HAE25688.1"/>
    <property type="molecule type" value="Genomic_DNA"/>
</dbReference>
<evidence type="ECO:0000259" key="2">
    <source>
        <dbReference type="Pfam" id="PF05065"/>
    </source>
</evidence>